<feature type="binding site" evidence="6">
    <location>
        <position position="347"/>
    </location>
    <ligand>
        <name>FAD</name>
        <dbReference type="ChEBI" id="CHEBI:57692"/>
    </ligand>
</feature>
<dbReference type="InterPro" id="IPR005101">
    <property type="entry name" value="Cryptochr/Photolyase_FAD-bd"/>
</dbReference>
<dbReference type="SUPFAM" id="SSF48173">
    <property type="entry name" value="Cryptochrome/photolyase FAD-binding domain"/>
    <property type="match status" value="1"/>
</dbReference>
<gene>
    <name evidence="10" type="ORF">BJ322DRAFT_1158534</name>
</gene>
<evidence type="ECO:0000313" key="10">
    <source>
        <dbReference type="EMBL" id="KAF9782939.1"/>
    </source>
</evidence>
<feature type="compositionally biased region" description="Polar residues" evidence="8">
    <location>
        <begin position="7"/>
        <end position="18"/>
    </location>
</feature>
<feature type="region of interest" description="Disordered" evidence="8">
    <location>
        <begin position="1"/>
        <end position="38"/>
    </location>
</feature>
<dbReference type="FunFam" id="1.10.579.10:FF:000003">
    <property type="entry name" value="Deoxyribodipyrimidine photo-lyase"/>
    <property type="match status" value="1"/>
</dbReference>
<dbReference type="Gene3D" id="3.40.50.620">
    <property type="entry name" value="HUPs"/>
    <property type="match status" value="1"/>
</dbReference>
<dbReference type="Proteomes" id="UP000736335">
    <property type="component" value="Unassembled WGS sequence"/>
</dbReference>
<dbReference type="Pfam" id="PF03441">
    <property type="entry name" value="FAD_binding_7"/>
    <property type="match status" value="1"/>
</dbReference>
<evidence type="ECO:0000256" key="2">
    <source>
        <dbReference type="ARBA" id="ARBA00005862"/>
    </source>
</evidence>
<dbReference type="GO" id="GO:0006950">
    <property type="term" value="P:response to stress"/>
    <property type="evidence" value="ECO:0007669"/>
    <property type="project" value="UniProtKB-ARBA"/>
</dbReference>
<comment type="cofactor">
    <cofactor evidence="6">
        <name>FAD</name>
        <dbReference type="ChEBI" id="CHEBI:57692"/>
    </cofactor>
    <text evidence="6">Binds 1 FAD per subunit.</text>
</comment>
<evidence type="ECO:0000256" key="1">
    <source>
        <dbReference type="ARBA" id="ARBA00001932"/>
    </source>
</evidence>
<name>A0A9P6L506_9AGAM</name>
<feature type="site" description="Electron transfer via tryptophanyl radical" evidence="7">
    <location>
        <position position="511"/>
    </location>
</feature>
<keyword evidence="3 6" id="KW-0285">Flavoprotein</keyword>
<dbReference type="InterPro" id="IPR018394">
    <property type="entry name" value="DNA_photolyase_1_CS_C"/>
</dbReference>
<evidence type="ECO:0000256" key="5">
    <source>
        <dbReference type="ARBA" id="ARBA00022991"/>
    </source>
</evidence>
<reference evidence="10" key="2">
    <citation type="submission" date="2020-11" db="EMBL/GenBank/DDBJ databases">
        <authorList>
            <consortium name="DOE Joint Genome Institute"/>
            <person name="Kuo A."/>
            <person name="Miyauchi S."/>
            <person name="Kiss E."/>
            <person name="Drula E."/>
            <person name="Kohler A."/>
            <person name="Sanchez-Garcia M."/>
            <person name="Andreopoulos B."/>
            <person name="Barry K.W."/>
            <person name="Bonito G."/>
            <person name="Buee M."/>
            <person name="Carver A."/>
            <person name="Chen C."/>
            <person name="Cichocki N."/>
            <person name="Clum A."/>
            <person name="Culley D."/>
            <person name="Crous P.W."/>
            <person name="Fauchery L."/>
            <person name="Girlanda M."/>
            <person name="Hayes R."/>
            <person name="Keri Z."/>
            <person name="Labutti K."/>
            <person name="Lipzen A."/>
            <person name="Lombard V."/>
            <person name="Magnuson J."/>
            <person name="Maillard F."/>
            <person name="Morin E."/>
            <person name="Murat C."/>
            <person name="Nolan M."/>
            <person name="Ohm R."/>
            <person name="Pangilinan J."/>
            <person name="Pereira M."/>
            <person name="Perotto S."/>
            <person name="Peter M."/>
            <person name="Riley R."/>
            <person name="Sitrit Y."/>
            <person name="Stielow B."/>
            <person name="Szollosi G."/>
            <person name="Zifcakova L."/>
            <person name="Stursova M."/>
            <person name="Spatafora J.W."/>
            <person name="Tedersoo L."/>
            <person name="Vaario L.-M."/>
            <person name="Yamada A."/>
            <person name="Yan M."/>
            <person name="Wang P."/>
            <person name="Xu J."/>
            <person name="Bruns T."/>
            <person name="Baldrian P."/>
            <person name="Vilgalys R."/>
            <person name="Henrissat B."/>
            <person name="Grigoriev I.V."/>
            <person name="Hibbett D."/>
            <person name="Nagy L.G."/>
            <person name="Martin F.M."/>
        </authorList>
    </citation>
    <scope>NUCLEOTIDE SEQUENCE</scope>
    <source>
        <strain evidence="10">UH-Tt-Lm1</strain>
    </source>
</reference>
<dbReference type="GO" id="GO:0003677">
    <property type="term" value="F:DNA binding"/>
    <property type="evidence" value="ECO:0007669"/>
    <property type="project" value="TreeGrafter"/>
</dbReference>
<dbReference type="GO" id="GO:0006139">
    <property type="term" value="P:nucleobase-containing compound metabolic process"/>
    <property type="evidence" value="ECO:0007669"/>
    <property type="project" value="UniProtKB-ARBA"/>
</dbReference>
<keyword evidence="4 6" id="KW-0274">FAD</keyword>
<evidence type="ECO:0000259" key="9">
    <source>
        <dbReference type="PROSITE" id="PS51645"/>
    </source>
</evidence>
<evidence type="ECO:0000256" key="3">
    <source>
        <dbReference type="ARBA" id="ARBA00022630"/>
    </source>
</evidence>
<dbReference type="InterPro" id="IPR006050">
    <property type="entry name" value="DNA_photolyase_N"/>
</dbReference>
<feature type="site" description="Electron transfer via tryptophanyl radical" evidence="7">
    <location>
        <position position="435"/>
    </location>
</feature>
<comment type="caution">
    <text evidence="10">The sequence shown here is derived from an EMBL/GenBank/DDBJ whole genome shotgun (WGS) entry which is preliminary data.</text>
</comment>
<dbReference type="InterPro" id="IPR036155">
    <property type="entry name" value="Crypto/Photolyase_N_sf"/>
</dbReference>
<dbReference type="InterPro" id="IPR014729">
    <property type="entry name" value="Rossmann-like_a/b/a_fold"/>
</dbReference>
<organism evidence="10 11">
    <name type="scientific">Thelephora terrestris</name>
    <dbReference type="NCBI Taxonomy" id="56493"/>
    <lineage>
        <taxon>Eukaryota</taxon>
        <taxon>Fungi</taxon>
        <taxon>Dikarya</taxon>
        <taxon>Basidiomycota</taxon>
        <taxon>Agaricomycotina</taxon>
        <taxon>Agaricomycetes</taxon>
        <taxon>Thelephorales</taxon>
        <taxon>Thelephoraceae</taxon>
        <taxon>Thelephora</taxon>
    </lineage>
</organism>
<protein>
    <submittedName>
        <fullName evidence="10">FAD binding domain of DNA photolyase-domain-containing protein</fullName>
    </submittedName>
</protein>
<dbReference type="AlphaFoldDB" id="A0A9P6L506"/>
<dbReference type="Pfam" id="PF00875">
    <property type="entry name" value="DNA_photolyase"/>
    <property type="match status" value="1"/>
</dbReference>
<dbReference type="Gene3D" id="1.10.579.10">
    <property type="entry name" value="DNA Cyclobutane Dipyrimidine Photolyase, subunit A, domain 3"/>
    <property type="match status" value="1"/>
</dbReference>
<feature type="binding site" evidence="6">
    <location>
        <begin position="359"/>
        <end position="363"/>
    </location>
    <ligand>
        <name>FAD</name>
        <dbReference type="ChEBI" id="CHEBI:57692"/>
    </ligand>
</feature>
<evidence type="ECO:0000256" key="4">
    <source>
        <dbReference type="ARBA" id="ARBA00022827"/>
    </source>
</evidence>
<reference evidence="10" key="1">
    <citation type="journal article" date="2020" name="Nat. Commun.">
        <title>Large-scale genome sequencing of mycorrhizal fungi provides insights into the early evolution of symbiotic traits.</title>
        <authorList>
            <person name="Miyauchi S."/>
            <person name="Kiss E."/>
            <person name="Kuo A."/>
            <person name="Drula E."/>
            <person name="Kohler A."/>
            <person name="Sanchez-Garcia M."/>
            <person name="Morin E."/>
            <person name="Andreopoulos B."/>
            <person name="Barry K.W."/>
            <person name="Bonito G."/>
            <person name="Buee M."/>
            <person name="Carver A."/>
            <person name="Chen C."/>
            <person name="Cichocki N."/>
            <person name="Clum A."/>
            <person name="Culley D."/>
            <person name="Crous P.W."/>
            <person name="Fauchery L."/>
            <person name="Girlanda M."/>
            <person name="Hayes R.D."/>
            <person name="Keri Z."/>
            <person name="LaButti K."/>
            <person name="Lipzen A."/>
            <person name="Lombard V."/>
            <person name="Magnuson J."/>
            <person name="Maillard F."/>
            <person name="Murat C."/>
            <person name="Nolan M."/>
            <person name="Ohm R.A."/>
            <person name="Pangilinan J."/>
            <person name="Pereira M.F."/>
            <person name="Perotto S."/>
            <person name="Peter M."/>
            <person name="Pfister S."/>
            <person name="Riley R."/>
            <person name="Sitrit Y."/>
            <person name="Stielow J.B."/>
            <person name="Szollosi G."/>
            <person name="Zifcakova L."/>
            <person name="Stursova M."/>
            <person name="Spatafora J.W."/>
            <person name="Tedersoo L."/>
            <person name="Vaario L.M."/>
            <person name="Yamada A."/>
            <person name="Yan M."/>
            <person name="Wang P."/>
            <person name="Xu J."/>
            <person name="Bruns T."/>
            <person name="Baldrian P."/>
            <person name="Vilgalys R."/>
            <person name="Dunand C."/>
            <person name="Henrissat B."/>
            <person name="Grigoriev I.V."/>
            <person name="Hibbett D."/>
            <person name="Nagy L.G."/>
            <person name="Martin F.M."/>
        </authorList>
    </citation>
    <scope>NUCLEOTIDE SEQUENCE</scope>
    <source>
        <strain evidence="10">UH-Tt-Lm1</strain>
    </source>
</reference>
<dbReference type="GO" id="GO:0071949">
    <property type="term" value="F:FAD binding"/>
    <property type="evidence" value="ECO:0007669"/>
    <property type="project" value="TreeGrafter"/>
</dbReference>
<feature type="compositionally biased region" description="Basic and acidic residues" evidence="8">
    <location>
        <begin position="21"/>
        <end position="30"/>
    </location>
</feature>
<dbReference type="GO" id="GO:0005634">
    <property type="term" value="C:nucleus"/>
    <property type="evidence" value="ECO:0007669"/>
    <property type="project" value="TreeGrafter"/>
</dbReference>
<feature type="region of interest" description="Disordered" evidence="8">
    <location>
        <begin position="326"/>
        <end position="359"/>
    </location>
</feature>
<feature type="binding site" evidence="6">
    <location>
        <begin position="403"/>
        <end position="410"/>
    </location>
    <ligand>
        <name>FAD</name>
        <dbReference type="ChEBI" id="CHEBI:57692"/>
    </ligand>
</feature>
<dbReference type="OrthoDB" id="435881at2759"/>
<dbReference type="EMBL" id="WIUZ02000011">
    <property type="protein sequence ID" value="KAF9782939.1"/>
    <property type="molecule type" value="Genomic_DNA"/>
</dbReference>
<dbReference type="PROSITE" id="PS51645">
    <property type="entry name" value="PHR_CRY_ALPHA_BETA"/>
    <property type="match status" value="1"/>
</dbReference>
<feature type="binding site" evidence="6">
    <location>
        <position position="400"/>
    </location>
    <ligand>
        <name>FAD</name>
        <dbReference type="ChEBI" id="CHEBI:57692"/>
    </ligand>
</feature>
<keyword evidence="5" id="KW-0157">Chromophore</keyword>
<dbReference type="GO" id="GO:0003904">
    <property type="term" value="F:deoxyribodipyrimidine photo-lyase activity"/>
    <property type="evidence" value="ECO:0007669"/>
    <property type="project" value="TreeGrafter"/>
</dbReference>
<sequence length="596" mass="67566">MPKRALSRTSIPASSFSPVENVRKRQRQGETNDPTSLFNPNYIASAEDAIRLDADPPLQKLLKAASASVKTVEGTDAVVHWMRMADLRVVDNRALSQASKRAREVDVPLIVLFVISPQDYVAHDRGPRKIDFVLRNLKAIKAGANEGRSLKELNIPLYVTTHSPRRTLPTGVINILKQWNVKEIYANVEYEVDELRRDIKILELAKQEDIKCTLVHDKLLVEPGTLFTQQGKPFSVFSPFHRRWIEALNKNLHWIAEAPMPTPNDCEIHSHSSYADLFNQEVPDEVEGFQCEDREKMKVIWPEGHSAATGMLERFLRTKSRASQLGAANPLEEGAESSAKASRALAYKDKRDQADRDTTSRLSPYLSAGVISCREVVRAAMDLLKIKGVESSRDTGVGMWVQELAWRDFYTHVMCAWPRVSMGRPYQEKFADVKWEVNEVHFNAWKEGKTGVPIVDAAMRQLNTMGWMHNRSRMIVAMYLTKDLMLDWRLGERYFSKALIDADLASNNGGWQWSAGTGTDPQPYFRIFNPYNQSEKADPTGNYIREFVPELGGLRGPDLHKPSAKVAQKLGYPLPLVDHSEARNRALRRYKNPGTE</sequence>
<evidence type="ECO:0000256" key="7">
    <source>
        <dbReference type="PIRSR" id="PIRSR602081-2"/>
    </source>
</evidence>
<feature type="binding site" evidence="6">
    <location>
        <begin position="501"/>
        <end position="503"/>
    </location>
    <ligand>
        <name>FAD</name>
        <dbReference type="ChEBI" id="CHEBI:57692"/>
    </ligand>
</feature>
<feature type="site" description="Electron transfer via tryptophanyl radical" evidence="7">
    <location>
        <position position="488"/>
    </location>
</feature>
<dbReference type="PANTHER" id="PTHR11455">
    <property type="entry name" value="CRYPTOCHROME"/>
    <property type="match status" value="1"/>
</dbReference>
<feature type="domain" description="Photolyase/cryptochrome alpha/beta" evidence="9">
    <location>
        <begin position="77"/>
        <end position="220"/>
    </location>
</feature>
<dbReference type="SUPFAM" id="SSF52425">
    <property type="entry name" value="Cryptochrome/photolyase, N-terminal domain"/>
    <property type="match status" value="1"/>
</dbReference>
<accession>A0A9P6L506</accession>
<proteinExistence type="inferred from homology"/>
<evidence type="ECO:0000313" key="11">
    <source>
        <dbReference type="Proteomes" id="UP000736335"/>
    </source>
</evidence>
<dbReference type="PANTHER" id="PTHR11455:SF18">
    <property type="entry name" value="SI:CH1073-390K14.1"/>
    <property type="match status" value="1"/>
</dbReference>
<dbReference type="GO" id="GO:0005737">
    <property type="term" value="C:cytoplasm"/>
    <property type="evidence" value="ECO:0007669"/>
    <property type="project" value="TreeGrafter"/>
</dbReference>
<dbReference type="GO" id="GO:0032922">
    <property type="term" value="P:circadian regulation of gene expression"/>
    <property type="evidence" value="ECO:0007669"/>
    <property type="project" value="TreeGrafter"/>
</dbReference>
<dbReference type="InterPro" id="IPR036134">
    <property type="entry name" value="Crypto/Photolyase_FAD-like_sf"/>
</dbReference>
<dbReference type="InterPro" id="IPR002081">
    <property type="entry name" value="Cryptochrome/DNA_photolyase_1"/>
</dbReference>
<keyword evidence="11" id="KW-1185">Reference proteome</keyword>
<feature type="compositionally biased region" description="Basic and acidic residues" evidence="8">
    <location>
        <begin position="346"/>
        <end position="359"/>
    </location>
</feature>
<dbReference type="PROSITE" id="PS00394">
    <property type="entry name" value="DNA_PHOTOLYASES_1_1"/>
    <property type="match status" value="1"/>
</dbReference>
<comment type="cofactor">
    <cofactor evidence="1">
        <name>(6R)-5,10-methylene-5,6,7,8-tetrahydrofolate</name>
        <dbReference type="ChEBI" id="CHEBI:15636"/>
    </cofactor>
</comment>
<comment type="similarity">
    <text evidence="2">Belongs to the DNA photolyase class-1 family.</text>
</comment>
<evidence type="ECO:0000256" key="6">
    <source>
        <dbReference type="PIRSR" id="PIRSR602081-1"/>
    </source>
</evidence>
<dbReference type="Gene3D" id="1.25.40.80">
    <property type="match status" value="1"/>
</dbReference>
<evidence type="ECO:0000256" key="8">
    <source>
        <dbReference type="SAM" id="MobiDB-lite"/>
    </source>
</evidence>
<dbReference type="GO" id="GO:0043153">
    <property type="term" value="P:entrainment of circadian clock by photoperiod"/>
    <property type="evidence" value="ECO:0007669"/>
    <property type="project" value="TreeGrafter"/>
</dbReference>